<dbReference type="InterPro" id="IPR001708">
    <property type="entry name" value="YidC/ALB3/OXA1/COX18"/>
</dbReference>
<evidence type="ECO:0000256" key="3">
    <source>
        <dbReference type="ARBA" id="ARBA00022692"/>
    </source>
</evidence>
<dbReference type="Proteomes" id="UP001595075">
    <property type="component" value="Unassembled WGS sequence"/>
</dbReference>
<keyword evidence="4 8" id="KW-1133">Transmembrane helix</keyword>
<dbReference type="PANTHER" id="PTHR12428">
    <property type="entry name" value="OXA1"/>
    <property type="match status" value="1"/>
</dbReference>
<evidence type="ECO:0000313" key="11">
    <source>
        <dbReference type="Proteomes" id="UP001595075"/>
    </source>
</evidence>
<evidence type="ECO:0000256" key="5">
    <source>
        <dbReference type="ARBA" id="ARBA00023136"/>
    </source>
</evidence>
<evidence type="ECO:0000313" key="10">
    <source>
        <dbReference type="EMBL" id="KAL2073932.1"/>
    </source>
</evidence>
<feature type="transmembrane region" description="Helical" evidence="8">
    <location>
        <begin position="265"/>
        <end position="286"/>
    </location>
</feature>
<gene>
    <name evidence="10" type="ORF">VTL71DRAFT_11258</name>
</gene>
<evidence type="ECO:0000256" key="2">
    <source>
        <dbReference type="ARBA" id="ARBA00009877"/>
    </source>
</evidence>
<dbReference type="InterPro" id="IPR028055">
    <property type="entry name" value="YidC/Oxa/ALB_C"/>
</dbReference>
<comment type="similarity">
    <text evidence="2 6">Belongs to the OXA1/ALB3/YidC family.</text>
</comment>
<sequence>MALLRQPSSLLRPSSSKLHSILLLPPLLRTRAFHATPRPQSILLSTITFSHEALTAVHSATGLPWAYSIPLFAILLRVTLILPVSIYTRRSNIKQIGLSPLLESWKHILRKQTMRESGHLGPVVAQSEVLKKMRKKRGELFRRHGCGTWKNYLSLLQIPIFLSVMEALRKMCGSRQGVLGMLLGKDEVGGAETSRGVVDYLLAIPLETSLATEGALWFPNLLLADPQLVLPFVLSGTILLNILGGRKSYSAMGKWQQRLTRSMTVVALAVGPLMLNVPSALMIYWITSSTTGYLQMLLLEKFMPLPKAIAPLQPKGQWKVALGQRPPGYVNPLLTMDKGALMKAAAVKKAISRSRPVLDDNKPIGRSSPRRGS</sequence>
<feature type="transmembrane region" description="Helical" evidence="8">
    <location>
        <begin position="228"/>
        <end position="244"/>
    </location>
</feature>
<accession>A0ABR4CVS0</accession>
<protein>
    <recommendedName>
        <fullName evidence="9">Membrane insertase YidC/Oxa/ALB C-terminal domain-containing protein</fullName>
    </recommendedName>
</protein>
<comment type="caution">
    <text evidence="10">The sequence shown here is derived from an EMBL/GenBank/DDBJ whole genome shotgun (WGS) entry which is preliminary data.</text>
</comment>
<comment type="subcellular location">
    <subcellularLocation>
        <location evidence="1 6">Membrane</location>
        <topology evidence="1 6">Multi-pass membrane protein</topology>
    </subcellularLocation>
</comment>
<feature type="region of interest" description="Disordered" evidence="7">
    <location>
        <begin position="354"/>
        <end position="373"/>
    </location>
</feature>
<name>A0ABR4CVS0_9HELO</name>
<reference evidence="10 11" key="1">
    <citation type="journal article" date="2024" name="Commun. Biol.">
        <title>Comparative genomic analysis of thermophilic fungi reveals convergent evolutionary adaptations and gene losses.</title>
        <authorList>
            <person name="Steindorff A.S."/>
            <person name="Aguilar-Pontes M.V."/>
            <person name="Robinson A.J."/>
            <person name="Andreopoulos B."/>
            <person name="LaButti K."/>
            <person name="Kuo A."/>
            <person name="Mondo S."/>
            <person name="Riley R."/>
            <person name="Otillar R."/>
            <person name="Haridas S."/>
            <person name="Lipzen A."/>
            <person name="Grimwood J."/>
            <person name="Schmutz J."/>
            <person name="Clum A."/>
            <person name="Reid I.D."/>
            <person name="Moisan M.C."/>
            <person name="Butler G."/>
            <person name="Nguyen T.T.M."/>
            <person name="Dewar K."/>
            <person name="Conant G."/>
            <person name="Drula E."/>
            <person name="Henrissat B."/>
            <person name="Hansel C."/>
            <person name="Singer S."/>
            <person name="Hutchinson M.I."/>
            <person name="de Vries R.P."/>
            <person name="Natvig D.O."/>
            <person name="Powell A.J."/>
            <person name="Tsang A."/>
            <person name="Grigoriev I.V."/>
        </authorList>
    </citation>
    <scope>NUCLEOTIDE SEQUENCE [LARGE SCALE GENOMIC DNA]</scope>
    <source>
        <strain evidence="10 11">CBS 494.80</strain>
    </source>
</reference>
<keyword evidence="3 6" id="KW-0812">Transmembrane</keyword>
<evidence type="ECO:0000256" key="8">
    <source>
        <dbReference type="SAM" id="Phobius"/>
    </source>
</evidence>
<dbReference type="PANTHER" id="PTHR12428:SF65">
    <property type="entry name" value="CYTOCHROME C OXIDASE ASSEMBLY PROTEIN COX18, MITOCHONDRIAL"/>
    <property type="match status" value="1"/>
</dbReference>
<evidence type="ECO:0000256" key="4">
    <source>
        <dbReference type="ARBA" id="ARBA00022989"/>
    </source>
</evidence>
<proteinExistence type="inferred from homology"/>
<keyword evidence="11" id="KW-1185">Reference proteome</keyword>
<feature type="domain" description="Membrane insertase YidC/Oxa/ALB C-terminal" evidence="9">
    <location>
        <begin position="65"/>
        <end position="300"/>
    </location>
</feature>
<evidence type="ECO:0000256" key="1">
    <source>
        <dbReference type="ARBA" id="ARBA00004141"/>
    </source>
</evidence>
<organism evidence="10 11">
    <name type="scientific">Oculimacula yallundae</name>
    <dbReference type="NCBI Taxonomy" id="86028"/>
    <lineage>
        <taxon>Eukaryota</taxon>
        <taxon>Fungi</taxon>
        <taxon>Dikarya</taxon>
        <taxon>Ascomycota</taxon>
        <taxon>Pezizomycotina</taxon>
        <taxon>Leotiomycetes</taxon>
        <taxon>Helotiales</taxon>
        <taxon>Ploettnerulaceae</taxon>
        <taxon>Oculimacula</taxon>
    </lineage>
</organism>
<dbReference type="CDD" id="cd20069">
    <property type="entry name" value="5TM_Oxa1-like"/>
    <property type="match status" value="1"/>
</dbReference>
<evidence type="ECO:0000256" key="6">
    <source>
        <dbReference type="RuleBase" id="RU003945"/>
    </source>
</evidence>
<keyword evidence="5 8" id="KW-0472">Membrane</keyword>
<dbReference type="Pfam" id="PF02096">
    <property type="entry name" value="60KD_IMP"/>
    <property type="match status" value="1"/>
</dbReference>
<evidence type="ECO:0000256" key="7">
    <source>
        <dbReference type="SAM" id="MobiDB-lite"/>
    </source>
</evidence>
<evidence type="ECO:0000259" key="9">
    <source>
        <dbReference type="Pfam" id="PF02096"/>
    </source>
</evidence>
<dbReference type="EMBL" id="JAZHXI010000003">
    <property type="protein sequence ID" value="KAL2073932.1"/>
    <property type="molecule type" value="Genomic_DNA"/>
</dbReference>